<dbReference type="EMBL" id="WIXP02000001">
    <property type="protein sequence ID" value="KAF6217148.1"/>
    <property type="molecule type" value="Genomic_DNA"/>
</dbReference>
<evidence type="ECO:0000313" key="10">
    <source>
        <dbReference type="Proteomes" id="UP000466442"/>
    </source>
</evidence>
<dbReference type="InterPro" id="IPR050439">
    <property type="entry name" value="ADAMTS_ADAMTS-like"/>
</dbReference>
<dbReference type="GO" id="GO:0046872">
    <property type="term" value="F:metal ion binding"/>
    <property type="evidence" value="ECO:0007669"/>
    <property type="project" value="UniProtKB-KW"/>
</dbReference>
<protein>
    <submittedName>
        <fullName evidence="9">Uncharacterized protein</fullName>
    </submittedName>
</protein>
<keyword evidence="10" id="KW-1185">Reference proteome</keyword>
<feature type="binding site" evidence="8">
    <location>
        <position position="356"/>
    </location>
    <ligand>
        <name>Zn(2+)</name>
        <dbReference type="ChEBI" id="CHEBI:29105"/>
        <note>catalytic</note>
    </ligand>
</feature>
<organism evidence="9 10">
    <name type="scientific">Apolygus lucorum</name>
    <name type="common">Small green plant bug</name>
    <name type="synonym">Lygocoris lucorum</name>
    <dbReference type="NCBI Taxonomy" id="248454"/>
    <lineage>
        <taxon>Eukaryota</taxon>
        <taxon>Metazoa</taxon>
        <taxon>Ecdysozoa</taxon>
        <taxon>Arthropoda</taxon>
        <taxon>Hexapoda</taxon>
        <taxon>Insecta</taxon>
        <taxon>Pterygota</taxon>
        <taxon>Neoptera</taxon>
        <taxon>Paraneoptera</taxon>
        <taxon>Hemiptera</taxon>
        <taxon>Heteroptera</taxon>
        <taxon>Panheteroptera</taxon>
        <taxon>Cimicomorpha</taxon>
        <taxon>Miridae</taxon>
        <taxon>Mirini</taxon>
        <taxon>Apolygus</taxon>
    </lineage>
</organism>
<keyword evidence="1" id="KW-0645">Protease</keyword>
<keyword evidence="4 8" id="KW-0862">Zinc</keyword>
<dbReference type="PANTHER" id="PTHR13723:SF294">
    <property type="entry name" value="A DISINTEGRIN AND METALLOPROTEINASE WITH THROMBOSPONDIN MOTIFS 7-LIKE PROTEIN"/>
    <property type="match status" value="1"/>
</dbReference>
<gene>
    <name evidence="9" type="ORF">GE061_001502</name>
</gene>
<keyword evidence="3" id="KW-0378">Hydrolase</keyword>
<feature type="binding site" evidence="8">
    <location>
        <position position="362"/>
    </location>
    <ligand>
        <name>Zn(2+)</name>
        <dbReference type="ChEBI" id="CHEBI:29105"/>
        <note>catalytic</note>
    </ligand>
</feature>
<evidence type="ECO:0000256" key="6">
    <source>
        <dbReference type="ARBA" id="ARBA00023157"/>
    </source>
</evidence>
<comment type="caution">
    <text evidence="8">Lacks conserved residue(s) required for the propagation of feature annotation.</text>
</comment>
<dbReference type="InterPro" id="IPR041645">
    <property type="entry name" value="ADAMTS_CR_2"/>
</dbReference>
<keyword evidence="5" id="KW-0482">Metalloprotease</keyword>
<keyword evidence="2 8" id="KW-0479">Metal-binding</keyword>
<dbReference type="Pfam" id="PF01421">
    <property type="entry name" value="Reprolysin"/>
    <property type="match status" value="1"/>
</dbReference>
<proteinExistence type="predicted"/>
<feature type="binding site" evidence="8">
    <location>
        <position position="352"/>
    </location>
    <ligand>
        <name>Zn(2+)</name>
        <dbReference type="ChEBI" id="CHEBI:29105"/>
        <note>catalytic</note>
    </ligand>
</feature>
<dbReference type="AlphaFoldDB" id="A0A6A4KJR0"/>
<feature type="active site" evidence="8">
    <location>
        <position position="353"/>
    </location>
</feature>
<accession>A0A6A4KJR0</accession>
<dbReference type="Gene3D" id="3.40.1620.60">
    <property type="match status" value="1"/>
</dbReference>
<dbReference type="SUPFAM" id="SSF55486">
    <property type="entry name" value="Metalloproteases ('zincins'), catalytic domain"/>
    <property type="match status" value="1"/>
</dbReference>
<keyword evidence="6" id="KW-1015">Disulfide bond</keyword>
<dbReference type="GO" id="GO:0031012">
    <property type="term" value="C:extracellular matrix"/>
    <property type="evidence" value="ECO:0007669"/>
    <property type="project" value="TreeGrafter"/>
</dbReference>
<evidence type="ECO:0000256" key="3">
    <source>
        <dbReference type="ARBA" id="ARBA00022801"/>
    </source>
</evidence>
<evidence type="ECO:0000256" key="7">
    <source>
        <dbReference type="ARBA" id="ARBA00023180"/>
    </source>
</evidence>
<dbReference type="InterPro" id="IPR024079">
    <property type="entry name" value="MetalloPept_cat_dom_sf"/>
</dbReference>
<dbReference type="InterPro" id="IPR001590">
    <property type="entry name" value="Peptidase_M12B"/>
</dbReference>
<name>A0A6A4KJR0_APOLU</name>
<dbReference type="GO" id="GO:0006508">
    <property type="term" value="P:proteolysis"/>
    <property type="evidence" value="ECO:0007669"/>
    <property type="project" value="UniProtKB-KW"/>
</dbReference>
<reference evidence="9" key="1">
    <citation type="journal article" date="2021" name="Mol. Ecol. Resour.">
        <title>Apolygus lucorum genome provides insights into omnivorousness and mesophyll feeding.</title>
        <authorList>
            <person name="Liu Y."/>
            <person name="Liu H."/>
            <person name="Wang H."/>
            <person name="Huang T."/>
            <person name="Liu B."/>
            <person name="Yang B."/>
            <person name="Yin L."/>
            <person name="Li B."/>
            <person name="Zhang Y."/>
            <person name="Zhang S."/>
            <person name="Jiang F."/>
            <person name="Zhang X."/>
            <person name="Ren Y."/>
            <person name="Wang B."/>
            <person name="Wang S."/>
            <person name="Lu Y."/>
            <person name="Wu K."/>
            <person name="Fan W."/>
            <person name="Wang G."/>
        </authorList>
    </citation>
    <scope>NUCLEOTIDE SEQUENCE</scope>
    <source>
        <strain evidence="9">12Hb</strain>
    </source>
</reference>
<evidence type="ECO:0000256" key="1">
    <source>
        <dbReference type="ARBA" id="ARBA00022670"/>
    </source>
</evidence>
<dbReference type="GO" id="GO:0030198">
    <property type="term" value="P:extracellular matrix organization"/>
    <property type="evidence" value="ECO:0007669"/>
    <property type="project" value="TreeGrafter"/>
</dbReference>
<sequence length="734" mass="81787">MMTCIVLCLFLVANEALGAYAFQLLMPLKGQDYEVVRLIRSPHPEFNVKAFGDEIRLNLEPNQNIISPSFEAFVNDGDIRTPIPSSSNASCNYLHSDESSTAAFDFCDPDSVRGLVLTDKYVLEIEPVEEEDSEEGYFHLVKRRPLVPDDWTEHLRNVPAAIERQISSALSERALKKRKSASGRPMVELGLFFDEAAYKLFSPFFKNDDVKLKNMLLAYINGVQALYHHPSAGTKIDLMLTHLEIFKTQPSDLPHYAGERSNLLDSFCVYNEKHNPADDKDPKHWDMGLYVSGLDFYAVENGKKSGVTMGLATVGGVCQAKYACVIAEFGVTNILGKPYPSAGFTSVYVLAHEMGHNLGMHHDSSSNSCPKDGFIMSPSRGVNGETLWSHCSADVLKGLDGWAKCLYDVQKPNTDMDHTQFKDKPGAVWGPKKQCEILLRDPDANYVGDDKKEVPEICQSLPCRTPHRTGYYYAGPALEGSACGVGKTCQGGSCTAIQGGDVSEVVAGGWGPWKYSKCQSGCTSHSKGFLKKQRQCNNPSPVYSIDGCKGPSYGVSLCKDEKVCKYKKRVTAAEFASRKCYEFNHYLPTLDKYGAGLQAPHEQGRLWVSCAIFCRREDSGLYYSPRIELNDIGLDPYFPDGTWCHNDGISDFYCMQHHCLPENFQLTKDSIWITDLLMSQNALPHPLKLPDDLQNYLSLDAHGKPISTTYQDNNILKPPSEDEWATVDYLEIKN</sequence>
<evidence type="ECO:0000256" key="4">
    <source>
        <dbReference type="ARBA" id="ARBA00022833"/>
    </source>
</evidence>
<evidence type="ECO:0000313" key="9">
    <source>
        <dbReference type="EMBL" id="KAF6217148.1"/>
    </source>
</evidence>
<comment type="caution">
    <text evidence="9">The sequence shown here is derived from an EMBL/GenBank/DDBJ whole genome shotgun (WGS) entry which is preliminary data.</text>
</comment>
<keyword evidence="7" id="KW-0325">Glycoprotein</keyword>
<dbReference type="Proteomes" id="UP000466442">
    <property type="component" value="Linkage Group LG1"/>
</dbReference>
<dbReference type="Gene3D" id="3.40.390.10">
    <property type="entry name" value="Collagenase (Catalytic Domain)"/>
    <property type="match status" value="1"/>
</dbReference>
<dbReference type="Pfam" id="PF17771">
    <property type="entry name" value="ADAMTS_CR_2"/>
    <property type="match status" value="1"/>
</dbReference>
<evidence type="ECO:0000256" key="8">
    <source>
        <dbReference type="PROSITE-ProRule" id="PRU00276"/>
    </source>
</evidence>
<dbReference type="GO" id="GO:0004222">
    <property type="term" value="F:metalloendopeptidase activity"/>
    <property type="evidence" value="ECO:0007669"/>
    <property type="project" value="InterPro"/>
</dbReference>
<evidence type="ECO:0000256" key="2">
    <source>
        <dbReference type="ARBA" id="ARBA00022723"/>
    </source>
</evidence>
<dbReference type="OrthoDB" id="6580681at2759"/>
<evidence type="ECO:0000256" key="5">
    <source>
        <dbReference type="ARBA" id="ARBA00023049"/>
    </source>
</evidence>
<dbReference type="PANTHER" id="PTHR13723">
    <property type="entry name" value="ADAMTS A DISINTEGRIN AND METALLOPROTEASE WITH THROMBOSPONDIN MOTIFS PROTEASE"/>
    <property type="match status" value="1"/>
</dbReference>
<dbReference type="PROSITE" id="PS50215">
    <property type="entry name" value="ADAM_MEPRO"/>
    <property type="match status" value="1"/>
</dbReference>